<evidence type="ECO:0000256" key="6">
    <source>
        <dbReference type="ARBA" id="ARBA00022801"/>
    </source>
</evidence>
<dbReference type="GO" id="GO:0016020">
    <property type="term" value="C:membrane"/>
    <property type="evidence" value="ECO:0007669"/>
    <property type="project" value="UniProtKB-SubCell"/>
</dbReference>
<evidence type="ECO:0000256" key="1">
    <source>
        <dbReference type="ARBA" id="ARBA00001947"/>
    </source>
</evidence>
<sequence>MENVLLFVIGVLIIAVGLGVSIALHEVGHLVPAKKFGVKVTQYMIGFGPTIFSRRRGETQYGVKAFPLGGYISMVGMFPPAKPGGKLRRTSTGFFNNLVQDARKASTDSVGDDDSRAFYKLPVYKRVIIMLGGPTMNLLLGIFFFAIVLCGFGIAGPSTTVGSVSSCVLPASSTSQTCATTDPVSPGAAAGILPGDRLVSINGTAVTSWDDSTNIIRQSAGVPLTVVVDRNGTDTTLTVTPLLTERNVTELVNNQVVTKTDASGAPVTENVGFVGIGYATQLQPQPITAVLPFVGENVAGVANTIFNLPQRLTGVAQAAFGGGTRSADSPMSVVGVGRVAGEIATIDIPLQSKVATLIGLLGSVNIGLFVINLVPLMPLDGGHIAGALWEGLRRRIAKLFGRRDPGPVDTAKLMPLTFVVVIFLGGVSALLMYADIVNPVNIFG</sequence>
<dbReference type="InterPro" id="IPR036034">
    <property type="entry name" value="PDZ_sf"/>
</dbReference>
<dbReference type="Gene3D" id="2.30.42.10">
    <property type="match status" value="1"/>
</dbReference>
<feature type="domain" description="PDZ" evidence="12">
    <location>
        <begin position="150"/>
        <end position="232"/>
    </location>
</feature>
<feature type="transmembrane region" description="Helical" evidence="11">
    <location>
        <begin position="135"/>
        <end position="155"/>
    </location>
</feature>
<comment type="similarity">
    <text evidence="3">Belongs to the peptidase M50B family.</text>
</comment>
<dbReference type="InterPro" id="IPR001478">
    <property type="entry name" value="PDZ"/>
</dbReference>
<evidence type="ECO:0000256" key="11">
    <source>
        <dbReference type="SAM" id="Phobius"/>
    </source>
</evidence>
<keyword evidence="10 11" id="KW-0472">Membrane</keyword>
<evidence type="ECO:0000313" key="14">
    <source>
        <dbReference type="Proteomes" id="UP000598775"/>
    </source>
</evidence>
<name>A0A917B7H8_9MICO</name>
<comment type="cofactor">
    <cofactor evidence="1">
        <name>Zn(2+)</name>
        <dbReference type="ChEBI" id="CHEBI:29105"/>
    </cofactor>
</comment>
<keyword evidence="6" id="KW-0378">Hydrolase</keyword>
<evidence type="ECO:0000256" key="4">
    <source>
        <dbReference type="ARBA" id="ARBA00022670"/>
    </source>
</evidence>
<keyword evidence="4" id="KW-0645">Protease</keyword>
<evidence type="ECO:0000313" key="13">
    <source>
        <dbReference type="EMBL" id="GGF25360.1"/>
    </source>
</evidence>
<comment type="subcellular location">
    <subcellularLocation>
        <location evidence="2">Membrane</location>
        <topology evidence="2">Multi-pass membrane protein</topology>
    </subcellularLocation>
</comment>
<dbReference type="GO" id="GO:0006508">
    <property type="term" value="P:proteolysis"/>
    <property type="evidence" value="ECO:0007669"/>
    <property type="project" value="UniProtKB-KW"/>
</dbReference>
<accession>A0A917B7H8</accession>
<reference evidence="13 14" key="1">
    <citation type="journal article" date="2014" name="Int. J. Syst. Evol. Microbiol.">
        <title>Complete genome sequence of Corynebacterium casei LMG S-19264T (=DSM 44701T), isolated from a smear-ripened cheese.</title>
        <authorList>
            <consortium name="US DOE Joint Genome Institute (JGI-PGF)"/>
            <person name="Walter F."/>
            <person name="Albersmeier A."/>
            <person name="Kalinowski J."/>
            <person name="Ruckert C."/>
        </authorList>
    </citation>
    <scope>NUCLEOTIDE SEQUENCE [LARGE SCALE GENOMIC DNA]</scope>
    <source>
        <strain evidence="13 14">CGMCC 1.12976</strain>
    </source>
</reference>
<dbReference type="GO" id="GO:0004222">
    <property type="term" value="F:metalloendopeptidase activity"/>
    <property type="evidence" value="ECO:0007669"/>
    <property type="project" value="InterPro"/>
</dbReference>
<comment type="caution">
    <text evidence="13">The sequence shown here is derived from an EMBL/GenBank/DDBJ whole genome shotgun (WGS) entry which is preliminary data.</text>
</comment>
<dbReference type="PANTHER" id="PTHR42837:SF2">
    <property type="entry name" value="MEMBRANE METALLOPROTEASE ARASP2, CHLOROPLASTIC-RELATED"/>
    <property type="match status" value="1"/>
</dbReference>
<keyword evidence="14" id="KW-1185">Reference proteome</keyword>
<dbReference type="SUPFAM" id="SSF50156">
    <property type="entry name" value="PDZ domain-like"/>
    <property type="match status" value="1"/>
</dbReference>
<proteinExistence type="inferred from homology"/>
<dbReference type="PANTHER" id="PTHR42837">
    <property type="entry name" value="REGULATOR OF SIGMA-E PROTEASE RSEP"/>
    <property type="match status" value="1"/>
</dbReference>
<dbReference type="RefSeq" id="WP_188677243.1">
    <property type="nucleotide sequence ID" value="NZ_BMGP01000003.1"/>
</dbReference>
<keyword evidence="5 11" id="KW-0812">Transmembrane</keyword>
<dbReference type="Pfam" id="PF02163">
    <property type="entry name" value="Peptidase_M50"/>
    <property type="match status" value="1"/>
</dbReference>
<keyword evidence="9" id="KW-0482">Metalloprotease</keyword>
<dbReference type="InterPro" id="IPR004387">
    <property type="entry name" value="Pept_M50_Zn"/>
</dbReference>
<keyword evidence="8 11" id="KW-1133">Transmembrane helix</keyword>
<dbReference type="InterPro" id="IPR041489">
    <property type="entry name" value="PDZ_6"/>
</dbReference>
<dbReference type="CDD" id="cd06163">
    <property type="entry name" value="S2P-M50_PDZ_RseP-like"/>
    <property type="match status" value="1"/>
</dbReference>
<protein>
    <submittedName>
        <fullName evidence="13">Peptidase</fullName>
    </submittedName>
</protein>
<feature type="transmembrane region" description="Helical" evidence="11">
    <location>
        <begin position="413"/>
        <end position="434"/>
    </location>
</feature>
<dbReference type="SMART" id="SM00228">
    <property type="entry name" value="PDZ"/>
    <property type="match status" value="1"/>
</dbReference>
<dbReference type="AlphaFoldDB" id="A0A917B7H8"/>
<evidence type="ECO:0000256" key="5">
    <source>
        <dbReference type="ARBA" id="ARBA00022692"/>
    </source>
</evidence>
<evidence type="ECO:0000256" key="3">
    <source>
        <dbReference type="ARBA" id="ARBA00007931"/>
    </source>
</evidence>
<gene>
    <name evidence="13" type="ORF">GCM10011399_18590</name>
</gene>
<dbReference type="EMBL" id="BMGP01000003">
    <property type="protein sequence ID" value="GGF25360.1"/>
    <property type="molecule type" value="Genomic_DNA"/>
</dbReference>
<dbReference type="InterPro" id="IPR008915">
    <property type="entry name" value="Peptidase_M50"/>
</dbReference>
<evidence type="ECO:0000256" key="8">
    <source>
        <dbReference type="ARBA" id="ARBA00022989"/>
    </source>
</evidence>
<feature type="transmembrane region" description="Helical" evidence="11">
    <location>
        <begin position="6"/>
        <end position="25"/>
    </location>
</feature>
<evidence type="ECO:0000256" key="10">
    <source>
        <dbReference type="ARBA" id="ARBA00023136"/>
    </source>
</evidence>
<dbReference type="Pfam" id="PF17820">
    <property type="entry name" value="PDZ_6"/>
    <property type="match status" value="1"/>
</dbReference>
<evidence type="ECO:0000256" key="9">
    <source>
        <dbReference type="ARBA" id="ARBA00023049"/>
    </source>
</evidence>
<feature type="transmembrane region" description="Helical" evidence="11">
    <location>
        <begin position="354"/>
        <end position="374"/>
    </location>
</feature>
<organism evidence="13 14">
    <name type="scientific">Subtercola lobariae</name>
    <dbReference type="NCBI Taxonomy" id="1588641"/>
    <lineage>
        <taxon>Bacteria</taxon>
        <taxon>Bacillati</taxon>
        <taxon>Actinomycetota</taxon>
        <taxon>Actinomycetes</taxon>
        <taxon>Micrococcales</taxon>
        <taxon>Microbacteriaceae</taxon>
        <taxon>Subtercola</taxon>
    </lineage>
</organism>
<keyword evidence="7" id="KW-0862">Zinc</keyword>
<evidence type="ECO:0000259" key="12">
    <source>
        <dbReference type="SMART" id="SM00228"/>
    </source>
</evidence>
<evidence type="ECO:0000256" key="7">
    <source>
        <dbReference type="ARBA" id="ARBA00022833"/>
    </source>
</evidence>
<dbReference type="Proteomes" id="UP000598775">
    <property type="component" value="Unassembled WGS sequence"/>
</dbReference>
<evidence type="ECO:0000256" key="2">
    <source>
        <dbReference type="ARBA" id="ARBA00004141"/>
    </source>
</evidence>